<organism evidence="8 9">
    <name type="scientific">Geothermobacter hydrogeniphilus</name>
    <dbReference type="NCBI Taxonomy" id="1969733"/>
    <lineage>
        <taxon>Bacteria</taxon>
        <taxon>Pseudomonadati</taxon>
        <taxon>Thermodesulfobacteriota</taxon>
        <taxon>Desulfuromonadia</taxon>
        <taxon>Desulfuromonadales</taxon>
        <taxon>Geothermobacteraceae</taxon>
        <taxon>Geothermobacter</taxon>
    </lineage>
</organism>
<evidence type="ECO:0000256" key="2">
    <source>
        <dbReference type="ARBA" id="ARBA00022692"/>
    </source>
</evidence>
<dbReference type="Proteomes" id="UP000236340">
    <property type="component" value="Unassembled WGS sequence"/>
</dbReference>
<dbReference type="GO" id="GO:0020037">
    <property type="term" value="F:heme binding"/>
    <property type="evidence" value="ECO:0007669"/>
    <property type="project" value="InterPro"/>
</dbReference>
<proteinExistence type="predicted"/>
<feature type="domain" description="Cytochrome c assembly protein" evidence="7">
    <location>
        <begin position="82"/>
        <end position="275"/>
    </location>
</feature>
<feature type="transmembrane region" description="Helical" evidence="6">
    <location>
        <begin position="108"/>
        <end position="126"/>
    </location>
</feature>
<reference evidence="8 9" key="1">
    <citation type="journal article" date="2018" name="Genome Announc.">
        <title>Genome Sequence of Geothermobacter sp. HR-1 Iron Reducer from the Loihi Seamount.</title>
        <authorList>
            <person name="Smith H."/>
            <person name="Abuyen K."/>
            <person name="Tremblay J."/>
            <person name="Savalia P."/>
            <person name="Perez-Rodriguez I."/>
            <person name="Emerson D."/>
            <person name="Tully B."/>
            <person name="Amend J."/>
        </authorList>
    </citation>
    <scope>NUCLEOTIDE SEQUENCE [LARGE SCALE GENOMIC DNA]</scope>
    <source>
        <strain evidence="8 9">HR-1</strain>
    </source>
</reference>
<dbReference type="Pfam" id="PF01578">
    <property type="entry name" value="Cytochrom_C_asm"/>
    <property type="match status" value="1"/>
</dbReference>
<accession>A0A2K2HC07</accession>
<evidence type="ECO:0000313" key="8">
    <source>
        <dbReference type="EMBL" id="PNU20826.1"/>
    </source>
</evidence>
<evidence type="ECO:0000256" key="4">
    <source>
        <dbReference type="ARBA" id="ARBA00022989"/>
    </source>
</evidence>
<feature type="transmembrane region" description="Helical" evidence="6">
    <location>
        <begin position="20"/>
        <end position="39"/>
    </location>
</feature>
<evidence type="ECO:0000259" key="7">
    <source>
        <dbReference type="Pfam" id="PF01578"/>
    </source>
</evidence>
<name>A0A2K2HC07_9BACT</name>
<dbReference type="InterPro" id="IPR045062">
    <property type="entry name" value="Cyt_c_biogenesis_CcsA/CcmC"/>
</dbReference>
<feature type="transmembrane region" description="Helical" evidence="6">
    <location>
        <begin position="225"/>
        <end position="244"/>
    </location>
</feature>
<dbReference type="PANTHER" id="PTHR30071:SF1">
    <property type="entry name" value="CYTOCHROME B_B6 PROTEIN-RELATED"/>
    <property type="match status" value="1"/>
</dbReference>
<keyword evidence="5 6" id="KW-0472">Membrane</keyword>
<comment type="subcellular location">
    <subcellularLocation>
        <location evidence="1">Membrane</location>
        <topology evidence="1">Multi-pass membrane protein</topology>
    </subcellularLocation>
</comment>
<keyword evidence="4 6" id="KW-1133">Transmembrane helix</keyword>
<dbReference type="AlphaFoldDB" id="A0A2K2HC07"/>
<feature type="transmembrane region" description="Helical" evidence="6">
    <location>
        <begin position="251"/>
        <end position="274"/>
    </location>
</feature>
<evidence type="ECO:0000256" key="5">
    <source>
        <dbReference type="ARBA" id="ARBA00023136"/>
    </source>
</evidence>
<evidence type="ECO:0000256" key="3">
    <source>
        <dbReference type="ARBA" id="ARBA00022748"/>
    </source>
</evidence>
<evidence type="ECO:0000256" key="6">
    <source>
        <dbReference type="SAM" id="Phobius"/>
    </source>
</evidence>
<evidence type="ECO:0000256" key="1">
    <source>
        <dbReference type="ARBA" id="ARBA00004141"/>
    </source>
</evidence>
<keyword evidence="3" id="KW-0201">Cytochrome c-type biogenesis</keyword>
<keyword evidence="2 6" id="KW-0812">Transmembrane</keyword>
<sequence>MIRKSIVTGNGPGPPMLQYQIPLLYLAGCCYLAAVLGYLGNLRLASRRLAGIALTLVACGWLAQSGSLLLRWQAAGFLPVTNLFSTQFFFSWSLALTYLYFDLRYRIGAAGLFVMFVNLLLIASILPRDPAIPALIPSLDTPLFTLHIIFSFTGYAMFTMAFSIGVLYLWQQARPTRQLPDLVLLRKLNEEAVFLGFCLFSACMLFGAIWAYIAWGYYFSWNIKSVWSFIVWLFYAGMCHAKFVRRWQGRGYAILSILGFAVVLFTYLGIGLLLESNHPLD</sequence>
<dbReference type="EMBL" id="PPFX01000008">
    <property type="protein sequence ID" value="PNU20826.1"/>
    <property type="molecule type" value="Genomic_DNA"/>
</dbReference>
<feature type="transmembrane region" description="Helical" evidence="6">
    <location>
        <begin position="51"/>
        <end position="72"/>
    </location>
</feature>
<dbReference type="PANTHER" id="PTHR30071">
    <property type="entry name" value="HEME EXPORTER PROTEIN C"/>
    <property type="match status" value="1"/>
</dbReference>
<dbReference type="InterPro" id="IPR002541">
    <property type="entry name" value="Cyt_c_assembly"/>
</dbReference>
<dbReference type="GO" id="GO:0005886">
    <property type="term" value="C:plasma membrane"/>
    <property type="evidence" value="ECO:0007669"/>
    <property type="project" value="TreeGrafter"/>
</dbReference>
<protein>
    <recommendedName>
        <fullName evidence="7">Cytochrome c assembly protein domain-containing protein</fullName>
    </recommendedName>
</protein>
<feature type="transmembrane region" description="Helical" evidence="6">
    <location>
        <begin position="146"/>
        <end position="171"/>
    </location>
</feature>
<feature type="transmembrane region" description="Helical" evidence="6">
    <location>
        <begin position="192"/>
        <end position="213"/>
    </location>
</feature>
<feature type="transmembrane region" description="Helical" evidence="6">
    <location>
        <begin position="84"/>
        <end position="101"/>
    </location>
</feature>
<comment type="caution">
    <text evidence="8">The sequence shown here is derived from an EMBL/GenBank/DDBJ whole genome shotgun (WGS) entry which is preliminary data.</text>
</comment>
<evidence type="ECO:0000313" key="9">
    <source>
        <dbReference type="Proteomes" id="UP000236340"/>
    </source>
</evidence>
<gene>
    <name evidence="8" type="ORF">C2E25_05425</name>
</gene>
<dbReference type="GO" id="GO:0017004">
    <property type="term" value="P:cytochrome complex assembly"/>
    <property type="evidence" value="ECO:0007669"/>
    <property type="project" value="UniProtKB-KW"/>
</dbReference>